<dbReference type="EMBL" id="LAZR01026484">
    <property type="protein sequence ID" value="KKL68583.1"/>
    <property type="molecule type" value="Genomic_DNA"/>
</dbReference>
<proteinExistence type="predicted"/>
<dbReference type="InterPro" id="IPR029063">
    <property type="entry name" value="SAM-dependent_MTases_sf"/>
</dbReference>
<protein>
    <submittedName>
        <fullName evidence="1">Uncharacterized protein</fullName>
    </submittedName>
</protein>
<gene>
    <name evidence="1" type="ORF">LCGC14_2123530</name>
</gene>
<dbReference type="Gene3D" id="3.40.50.150">
    <property type="entry name" value="Vaccinia Virus protein VP39"/>
    <property type="match status" value="1"/>
</dbReference>
<evidence type="ECO:0000313" key="1">
    <source>
        <dbReference type="EMBL" id="KKL68583.1"/>
    </source>
</evidence>
<dbReference type="SUPFAM" id="SSF53335">
    <property type="entry name" value="S-adenosyl-L-methionine-dependent methyltransferases"/>
    <property type="match status" value="1"/>
</dbReference>
<sequence length="284" mass="31317">MPLVDLSNNSAFEAYYEKGTNIWLIEHPTTGARAVWIQGQIPQQFATTADKRWEVRVHYVRALELNAARHRAKVLTAAVGLTATDRVAIIGAGFGWLQEALEERLPGIECVCVETSSWIQSVKDQTETAELDALIQAAGILPVEVGYGAAMARLNDGGNKSRRELVDEDVTTNHGRNKVKAKVKAKGVPTAFTWAVTEHTLEWLTDAEAQALDAGMHALAPNVCHLLREYDPRQASHTEPGTLSNWKWLTTPNDGVKQELLDQPWYTVDSWQALLDANSVLVGV</sequence>
<comment type="caution">
    <text evidence="1">The sequence shown here is derived from an EMBL/GenBank/DDBJ whole genome shotgun (WGS) entry which is preliminary data.</text>
</comment>
<dbReference type="AlphaFoldDB" id="A0A0F9E3H6"/>
<organism evidence="1">
    <name type="scientific">marine sediment metagenome</name>
    <dbReference type="NCBI Taxonomy" id="412755"/>
    <lineage>
        <taxon>unclassified sequences</taxon>
        <taxon>metagenomes</taxon>
        <taxon>ecological metagenomes</taxon>
    </lineage>
</organism>
<accession>A0A0F9E3H6</accession>
<name>A0A0F9E3H6_9ZZZZ</name>
<reference evidence="1" key="1">
    <citation type="journal article" date="2015" name="Nature">
        <title>Complex archaea that bridge the gap between prokaryotes and eukaryotes.</title>
        <authorList>
            <person name="Spang A."/>
            <person name="Saw J.H."/>
            <person name="Jorgensen S.L."/>
            <person name="Zaremba-Niedzwiedzka K."/>
            <person name="Martijn J."/>
            <person name="Lind A.E."/>
            <person name="van Eijk R."/>
            <person name="Schleper C."/>
            <person name="Guy L."/>
            <person name="Ettema T.J."/>
        </authorList>
    </citation>
    <scope>NUCLEOTIDE SEQUENCE</scope>
</reference>